<accession>W2KKR1</accession>
<sequence>MFPPPSSRSQFMPTSRRSSAGSTADAPLTAERAMMDQIRSKLERAQRRLARNSPGSSGSVGSAYIPSSEYSSAMRAPPVKSVLMEDMPATASRAPPSTMRHHGLPPPPSTARHHGPSSRRPPPSSSSRHQSRYAPQQYKS</sequence>
<gene>
    <name evidence="2" type="ORF">L917_14749</name>
</gene>
<feature type="region of interest" description="Disordered" evidence="1">
    <location>
        <begin position="1"/>
        <end position="140"/>
    </location>
</feature>
<organism evidence="2">
    <name type="scientific">Phytophthora nicotianae</name>
    <name type="common">Potato buckeye rot agent</name>
    <name type="synonym">Phytophthora parasitica</name>
    <dbReference type="NCBI Taxonomy" id="4792"/>
    <lineage>
        <taxon>Eukaryota</taxon>
        <taxon>Sar</taxon>
        <taxon>Stramenopiles</taxon>
        <taxon>Oomycota</taxon>
        <taxon>Peronosporomycetes</taxon>
        <taxon>Peronosporales</taxon>
        <taxon>Peronosporaceae</taxon>
        <taxon>Phytophthora</taxon>
    </lineage>
</organism>
<proteinExistence type="predicted"/>
<evidence type="ECO:0000256" key="1">
    <source>
        <dbReference type="SAM" id="MobiDB-lite"/>
    </source>
</evidence>
<dbReference type="Proteomes" id="UP000054423">
    <property type="component" value="Unassembled WGS sequence"/>
</dbReference>
<dbReference type="VEuPathDB" id="FungiDB:PPTG_04545"/>
<feature type="compositionally biased region" description="Polar residues" evidence="1">
    <location>
        <begin position="7"/>
        <end position="22"/>
    </location>
</feature>
<dbReference type="OMA" id="MSTPYLV"/>
<protein>
    <submittedName>
        <fullName evidence="2">Uncharacterized protein</fullName>
    </submittedName>
</protein>
<evidence type="ECO:0000313" key="2">
    <source>
        <dbReference type="EMBL" id="ETL85758.1"/>
    </source>
</evidence>
<dbReference type="OrthoDB" id="128712at2759"/>
<dbReference type="EMBL" id="KI681541">
    <property type="protein sequence ID" value="ETL85758.1"/>
    <property type="molecule type" value="Genomic_DNA"/>
</dbReference>
<reference evidence="2" key="1">
    <citation type="submission" date="2013-11" db="EMBL/GenBank/DDBJ databases">
        <title>The Genome Sequence of Phytophthora parasitica CHvinca01.</title>
        <authorList>
            <consortium name="The Broad Institute Genomics Platform"/>
            <person name="Russ C."/>
            <person name="Tyler B."/>
            <person name="Panabieres F."/>
            <person name="Shan W."/>
            <person name="Tripathy S."/>
            <person name="Grunwald N."/>
            <person name="Machado M."/>
            <person name="Johnson C.S."/>
            <person name="Arredondo F."/>
            <person name="Hong C."/>
            <person name="Coffey M."/>
            <person name="Young S.K."/>
            <person name="Zeng Q."/>
            <person name="Gargeya S."/>
            <person name="Fitzgerald M."/>
            <person name="Abouelleil A."/>
            <person name="Alvarado L."/>
            <person name="Chapman S.B."/>
            <person name="Gainer-Dewar J."/>
            <person name="Goldberg J."/>
            <person name="Griggs A."/>
            <person name="Gujja S."/>
            <person name="Hansen M."/>
            <person name="Howarth C."/>
            <person name="Imamovic A."/>
            <person name="Ireland A."/>
            <person name="Larimer J."/>
            <person name="McCowan C."/>
            <person name="Murphy C."/>
            <person name="Pearson M."/>
            <person name="Poon T.W."/>
            <person name="Priest M."/>
            <person name="Roberts A."/>
            <person name="Saif S."/>
            <person name="Shea T."/>
            <person name="Sykes S."/>
            <person name="Wortman J."/>
            <person name="Nusbaum C."/>
            <person name="Birren B."/>
        </authorList>
    </citation>
    <scope>NUCLEOTIDE SEQUENCE [LARGE SCALE GENOMIC DNA]</scope>
    <source>
        <strain evidence="2">CHvinca01</strain>
    </source>
</reference>
<feature type="non-terminal residue" evidence="2">
    <location>
        <position position="140"/>
    </location>
</feature>
<dbReference type="AlphaFoldDB" id="W2KKR1"/>
<name>W2KKR1_PHYNI</name>